<dbReference type="RefSeq" id="WP_203960963.1">
    <property type="nucleotide sequence ID" value="NZ_AP023355.1"/>
</dbReference>
<dbReference type="InterPro" id="IPR028082">
    <property type="entry name" value="Peripla_BP_I"/>
</dbReference>
<feature type="compositionally biased region" description="Low complexity" evidence="4">
    <location>
        <begin position="338"/>
        <end position="353"/>
    </location>
</feature>
<evidence type="ECO:0000256" key="2">
    <source>
        <dbReference type="ARBA" id="ARBA00023125"/>
    </source>
</evidence>
<dbReference type="SUPFAM" id="SSF47413">
    <property type="entry name" value="lambda repressor-like DNA-binding domains"/>
    <property type="match status" value="1"/>
</dbReference>
<dbReference type="GO" id="GO:0003700">
    <property type="term" value="F:DNA-binding transcription factor activity"/>
    <property type="evidence" value="ECO:0007669"/>
    <property type="project" value="TreeGrafter"/>
</dbReference>
<dbReference type="Gene3D" id="3.40.50.2300">
    <property type="match status" value="2"/>
</dbReference>
<dbReference type="AlphaFoldDB" id="A0A7R7DM06"/>
<evidence type="ECO:0000256" key="3">
    <source>
        <dbReference type="ARBA" id="ARBA00023163"/>
    </source>
</evidence>
<feature type="domain" description="HTH lacI-type" evidence="5">
    <location>
        <begin position="3"/>
        <end position="58"/>
    </location>
</feature>
<gene>
    <name evidence="6" type="ORF">Athai_17120</name>
</gene>
<dbReference type="KEGG" id="atl:Athai_17120"/>
<sequence>MAVRRADVAKLAGTSPAVVSYVLNGGPRGVAPETKARVLAAIEQLGYRPNGIARSLRLNRTMTFGLLVPDTSNPFFAQLARAIEEAAFAENYTLLIGNAAEDDARQTAYVRTFLARRVDGLFLVPAHGPTSCLPELQQSGVAWVTLDRQTPGRYAAAVMADHRGGARTATEHLLAHGRRRIGCIAGPEDVVPANARVTGWRDALAEAGVRPSEMSVWHGSFGRRAGYRAAREMLADGRFDAVFVASDQQAIGVLRAMQDLGIRCPDDVAVASFDGIAAAAYTSPALTTMAQPFDELGQTAVRRLLDRLDDPDADTASSVLPVDLVARGSCGCPDPVVGDESGADGDAPAPGDEAGLHTDAPNPGDDAGVPA</sequence>
<evidence type="ECO:0000259" key="5">
    <source>
        <dbReference type="PROSITE" id="PS50932"/>
    </source>
</evidence>
<dbReference type="CDD" id="cd06267">
    <property type="entry name" value="PBP1_LacI_sugar_binding-like"/>
    <property type="match status" value="1"/>
</dbReference>
<protein>
    <submittedName>
        <fullName evidence="6">LacI family transcriptional regulator</fullName>
    </submittedName>
</protein>
<keyword evidence="1" id="KW-0805">Transcription regulation</keyword>
<keyword evidence="2" id="KW-0238">DNA-binding</keyword>
<dbReference type="SUPFAM" id="SSF53822">
    <property type="entry name" value="Periplasmic binding protein-like I"/>
    <property type="match status" value="1"/>
</dbReference>
<proteinExistence type="predicted"/>
<organism evidence="6 7">
    <name type="scientific">Actinocatenispora thailandica</name>
    <dbReference type="NCBI Taxonomy" id="227318"/>
    <lineage>
        <taxon>Bacteria</taxon>
        <taxon>Bacillati</taxon>
        <taxon>Actinomycetota</taxon>
        <taxon>Actinomycetes</taxon>
        <taxon>Micromonosporales</taxon>
        <taxon>Micromonosporaceae</taxon>
        <taxon>Actinocatenispora</taxon>
    </lineage>
</organism>
<dbReference type="CDD" id="cd01392">
    <property type="entry name" value="HTH_LacI"/>
    <property type="match status" value="1"/>
</dbReference>
<dbReference type="SMART" id="SM00354">
    <property type="entry name" value="HTH_LACI"/>
    <property type="match status" value="1"/>
</dbReference>
<evidence type="ECO:0000313" key="7">
    <source>
        <dbReference type="Proteomes" id="UP000611640"/>
    </source>
</evidence>
<keyword evidence="3" id="KW-0804">Transcription</keyword>
<dbReference type="PANTHER" id="PTHR30146">
    <property type="entry name" value="LACI-RELATED TRANSCRIPTIONAL REPRESSOR"/>
    <property type="match status" value="1"/>
</dbReference>
<dbReference type="InterPro" id="IPR010982">
    <property type="entry name" value="Lambda_DNA-bd_dom_sf"/>
</dbReference>
<keyword evidence="7" id="KW-1185">Reference proteome</keyword>
<dbReference type="InterPro" id="IPR046335">
    <property type="entry name" value="LacI/GalR-like_sensor"/>
</dbReference>
<dbReference type="Gene3D" id="1.10.260.40">
    <property type="entry name" value="lambda repressor-like DNA-binding domains"/>
    <property type="match status" value="1"/>
</dbReference>
<evidence type="ECO:0000256" key="4">
    <source>
        <dbReference type="SAM" id="MobiDB-lite"/>
    </source>
</evidence>
<evidence type="ECO:0000256" key="1">
    <source>
        <dbReference type="ARBA" id="ARBA00023015"/>
    </source>
</evidence>
<dbReference type="PANTHER" id="PTHR30146:SF109">
    <property type="entry name" value="HTH-TYPE TRANSCRIPTIONAL REGULATOR GALS"/>
    <property type="match status" value="1"/>
</dbReference>
<dbReference type="GO" id="GO:0000976">
    <property type="term" value="F:transcription cis-regulatory region binding"/>
    <property type="evidence" value="ECO:0007669"/>
    <property type="project" value="TreeGrafter"/>
</dbReference>
<name>A0A7R7DM06_9ACTN</name>
<evidence type="ECO:0000313" key="6">
    <source>
        <dbReference type="EMBL" id="BCJ34209.1"/>
    </source>
</evidence>
<dbReference type="Pfam" id="PF00356">
    <property type="entry name" value="LacI"/>
    <property type="match status" value="1"/>
</dbReference>
<accession>A0A7R7DM06</accession>
<dbReference type="Proteomes" id="UP000611640">
    <property type="component" value="Chromosome"/>
</dbReference>
<feature type="region of interest" description="Disordered" evidence="4">
    <location>
        <begin position="333"/>
        <end position="371"/>
    </location>
</feature>
<dbReference type="EMBL" id="AP023355">
    <property type="protein sequence ID" value="BCJ34209.1"/>
    <property type="molecule type" value="Genomic_DNA"/>
</dbReference>
<dbReference type="InterPro" id="IPR000843">
    <property type="entry name" value="HTH_LacI"/>
</dbReference>
<dbReference type="PROSITE" id="PS50932">
    <property type="entry name" value="HTH_LACI_2"/>
    <property type="match status" value="1"/>
</dbReference>
<dbReference type="Pfam" id="PF13377">
    <property type="entry name" value="Peripla_BP_3"/>
    <property type="match status" value="1"/>
</dbReference>
<reference evidence="6 7" key="1">
    <citation type="submission" date="2020-08" db="EMBL/GenBank/DDBJ databases">
        <title>Whole genome shotgun sequence of Actinocatenispora thailandica NBRC 105041.</title>
        <authorList>
            <person name="Komaki H."/>
            <person name="Tamura T."/>
        </authorList>
    </citation>
    <scope>NUCLEOTIDE SEQUENCE [LARGE SCALE GENOMIC DNA]</scope>
    <source>
        <strain evidence="6 7">NBRC 105041</strain>
    </source>
</reference>